<evidence type="ECO:0000313" key="3">
    <source>
        <dbReference type="EMBL" id="EFJ13887.1"/>
    </source>
</evidence>
<feature type="region of interest" description="Disordered" evidence="1">
    <location>
        <begin position="273"/>
        <end position="294"/>
    </location>
</feature>
<name>D8SP02_SELML</name>
<keyword evidence="4" id="KW-1185">Reference proteome</keyword>
<protein>
    <recommendedName>
        <fullName evidence="2">Neprosin PEP catalytic domain-containing protein</fullName>
    </recommendedName>
</protein>
<sequence>MTPTKIEPRVNGFDPSKNVFVEPAESIQQLFTYFERLERVLNQQQRRERPVRLLLIDSVAASFRSELDNNRTEMVMDCVDGSKGIQIGNLLELVSSGRRIAPALGLSWAHCINTRLFLSRRDEPSSEKLIEAPVKRQKVVNDEGMKQATASINEFQPQCAGMGTVALCQIGNLAPLAHSYWNEVGVVMALKEICHSDLQLSNGDIILCVPIKNQLSLRNQTLQLLSTMDQKIPGQLFGLEVGSCKENTIPVLHTSNTIAARFDSVRKLTKKHSSGKNRVPLADEEPGVETHEHGYNQLNGNFQGMETSINVWEPYVEQTSEFSLSQLWIISNKLGPVNTVEAGWQELGLDSLSTGR</sequence>
<evidence type="ECO:0000259" key="2">
    <source>
        <dbReference type="PROSITE" id="PS52045"/>
    </source>
</evidence>
<reference evidence="3 4" key="1">
    <citation type="journal article" date="2011" name="Science">
        <title>The Selaginella genome identifies genetic changes associated with the evolution of vascular plants.</title>
        <authorList>
            <person name="Banks J.A."/>
            <person name="Nishiyama T."/>
            <person name="Hasebe M."/>
            <person name="Bowman J.L."/>
            <person name="Gribskov M."/>
            <person name="dePamphilis C."/>
            <person name="Albert V.A."/>
            <person name="Aono N."/>
            <person name="Aoyama T."/>
            <person name="Ambrose B.A."/>
            <person name="Ashton N.W."/>
            <person name="Axtell M.J."/>
            <person name="Barker E."/>
            <person name="Barker M.S."/>
            <person name="Bennetzen J.L."/>
            <person name="Bonawitz N.D."/>
            <person name="Chapple C."/>
            <person name="Cheng C."/>
            <person name="Correa L.G."/>
            <person name="Dacre M."/>
            <person name="DeBarry J."/>
            <person name="Dreyer I."/>
            <person name="Elias M."/>
            <person name="Engstrom E.M."/>
            <person name="Estelle M."/>
            <person name="Feng L."/>
            <person name="Finet C."/>
            <person name="Floyd S.K."/>
            <person name="Frommer W.B."/>
            <person name="Fujita T."/>
            <person name="Gramzow L."/>
            <person name="Gutensohn M."/>
            <person name="Harholt J."/>
            <person name="Hattori M."/>
            <person name="Heyl A."/>
            <person name="Hirai T."/>
            <person name="Hiwatashi Y."/>
            <person name="Ishikawa M."/>
            <person name="Iwata M."/>
            <person name="Karol K.G."/>
            <person name="Koehler B."/>
            <person name="Kolukisaoglu U."/>
            <person name="Kubo M."/>
            <person name="Kurata T."/>
            <person name="Lalonde S."/>
            <person name="Li K."/>
            <person name="Li Y."/>
            <person name="Litt A."/>
            <person name="Lyons E."/>
            <person name="Manning G."/>
            <person name="Maruyama T."/>
            <person name="Michael T.P."/>
            <person name="Mikami K."/>
            <person name="Miyazaki S."/>
            <person name="Morinaga S."/>
            <person name="Murata T."/>
            <person name="Mueller-Roeber B."/>
            <person name="Nelson D.R."/>
            <person name="Obara M."/>
            <person name="Oguri Y."/>
            <person name="Olmstead R.G."/>
            <person name="Onodera N."/>
            <person name="Petersen B.L."/>
            <person name="Pils B."/>
            <person name="Prigge M."/>
            <person name="Rensing S.A."/>
            <person name="Riano-Pachon D.M."/>
            <person name="Roberts A.W."/>
            <person name="Sato Y."/>
            <person name="Scheller H.V."/>
            <person name="Schulz B."/>
            <person name="Schulz C."/>
            <person name="Shakirov E.V."/>
            <person name="Shibagaki N."/>
            <person name="Shinohara N."/>
            <person name="Shippen D.E."/>
            <person name="Soerensen I."/>
            <person name="Sotooka R."/>
            <person name="Sugimoto N."/>
            <person name="Sugita M."/>
            <person name="Sumikawa N."/>
            <person name="Tanurdzic M."/>
            <person name="Theissen G."/>
            <person name="Ulvskov P."/>
            <person name="Wakazuki S."/>
            <person name="Weng J.K."/>
            <person name="Willats W.W."/>
            <person name="Wipf D."/>
            <person name="Wolf P.G."/>
            <person name="Yang L."/>
            <person name="Zimmer A.D."/>
            <person name="Zhu Q."/>
            <person name="Mitros T."/>
            <person name="Hellsten U."/>
            <person name="Loque D."/>
            <person name="Otillar R."/>
            <person name="Salamov A."/>
            <person name="Schmutz J."/>
            <person name="Shapiro H."/>
            <person name="Lindquist E."/>
            <person name="Lucas S."/>
            <person name="Rokhsar D."/>
            <person name="Grigoriev I.V."/>
        </authorList>
    </citation>
    <scope>NUCLEOTIDE SEQUENCE [LARGE SCALE GENOMIC DNA]</scope>
</reference>
<dbReference type="AlphaFoldDB" id="D8SP02"/>
<dbReference type="HOGENOM" id="CLU_779375_0_0_1"/>
<dbReference type="InParanoid" id="D8SP02"/>
<dbReference type="eggNOG" id="KOG1564">
    <property type="taxonomic scope" value="Eukaryota"/>
</dbReference>
<dbReference type="InterPro" id="IPR027417">
    <property type="entry name" value="P-loop_NTPase"/>
</dbReference>
<dbReference type="PROSITE" id="PS52045">
    <property type="entry name" value="NEPROSIN_PEP_CD"/>
    <property type="match status" value="1"/>
</dbReference>
<gene>
    <name evidence="3" type="ORF">SELMODRAFT_424156</name>
</gene>
<dbReference type="Gramene" id="EFJ13887">
    <property type="protein sequence ID" value="EFJ13887"/>
    <property type="gene ID" value="SELMODRAFT_424156"/>
</dbReference>
<evidence type="ECO:0000313" key="4">
    <source>
        <dbReference type="Proteomes" id="UP000001514"/>
    </source>
</evidence>
<organism evidence="4">
    <name type="scientific">Selaginella moellendorffii</name>
    <name type="common">Spikemoss</name>
    <dbReference type="NCBI Taxonomy" id="88036"/>
    <lineage>
        <taxon>Eukaryota</taxon>
        <taxon>Viridiplantae</taxon>
        <taxon>Streptophyta</taxon>
        <taxon>Embryophyta</taxon>
        <taxon>Tracheophyta</taxon>
        <taxon>Lycopodiopsida</taxon>
        <taxon>Selaginellales</taxon>
        <taxon>Selaginellaceae</taxon>
        <taxon>Selaginella</taxon>
    </lineage>
</organism>
<feature type="domain" description="Neprosin PEP catalytic" evidence="2">
    <location>
        <begin position="281"/>
        <end position="356"/>
    </location>
</feature>
<evidence type="ECO:0000256" key="1">
    <source>
        <dbReference type="SAM" id="MobiDB-lite"/>
    </source>
</evidence>
<dbReference type="Gene3D" id="3.40.50.300">
    <property type="entry name" value="P-loop containing nucleotide triphosphate hydrolases"/>
    <property type="match status" value="1"/>
</dbReference>
<accession>D8SP02</accession>
<dbReference type="STRING" id="88036.D8SP02"/>
<dbReference type="PANTHER" id="PTHR46487">
    <property type="entry name" value="DNA REPAIR PROTEIN XRCC3"/>
    <property type="match status" value="1"/>
</dbReference>
<dbReference type="PANTHER" id="PTHR46487:SF1">
    <property type="entry name" value="DNA REPAIR PROTEIN XRCC3"/>
    <property type="match status" value="1"/>
</dbReference>
<dbReference type="Proteomes" id="UP000001514">
    <property type="component" value="Unassembled WGS sequence"/>
</dbReference>
<dbReference type="InterPro" id="IPR004314">
    <property type="entry name" value="Neprosin"/>
</dbReference>
<dbReference type="KEGG" id="smo:SELMODRAFT_424156"/>
<proteinExistence type="predicted"/>
<dbReference type="EMBL" id="GL377630">
    <property type="protein sequence ID" value="EFJ13887.1"/>
    <property type="molecule type" value="Genomic_DNA"/>
</dbReference>